<gene>
    <name evidence="1" type="ORF">ACFPFX_10370</name>
</gene>
<organism evidence="1 2">
    <name type="scientific">Streptomyces mauvecolor</name>
    <dbReference type="NCBI Taxonomy" id="58345"/>
    <lineage>
        <taxon>Bacteria</taxon>
        <taxon>Bacillati</taxon>
        <taxon>Actinomycetota</taxon>
        <taxon>Actinomycetes</taxon>
        <taxon>Kitasatosporales</taxon>
        <taxon>Streptomycetaceae</taxon>
        <taxon>Streptomyces</taxon>
    </lineage>
</organism>
<evidence type="ECO:0000313" key="2">
    <source>
        <dbReference type="Proteomes" id="UP001595834"/>
    </source>
</evidence>
<dbReference type="Proteomes" id="UP001595834">
    <property type="component" value="Unassembled WGS sequence"/>
</dbReference>
<evidence type="ECO:0000313" key="1">
    <source>
        <dbReference type="EMBL" id="MFC4956705.1"/>
    </source>
</evidence>
<reference evidence="2" key="1">
    <citation type="journal article" date="2019" name="Int. J. Syst. Evol. Microbiol.">
        <title>The Global Catalogue of Microorganisms (GCM) 10K type strain sequencing project: providing services to taxonomists for standard genome sequencing and annotation.</title>
        <authorList>
            <consortium name="The Broad Institute Genomics Platform"/>
            <consortium name="The Broad Institute Genome Sequencing Center for Infectious Disease"/>
            <person name="Wu L."/>
            <person name="Ma J."/>
        </authorList>
    </citation>
    <scope>NUCLEOTIDE SEQUENCE [LARGE SCALE GENOMIC DNA]</scope>
    <source>
        <strain evidence="2">CCM 7224</strain>
    </source>
</reference>
<sequence length="45" mass="5249">MFAPDHIVRCFVGNLTTRPRTFVLLGLLYPPRDIVENHHEEPFSL</sequence>
<proteinExistence type="predicted"/>
<comment type="caution">
    <text evidence="1">The sequence shown here is derived from an EMBL/GenBank/DDBJ whole genome shotgun (WGS) entry which is preliminary data.</text>
</comment>
<keyword evidence="2" id="KW-1185">Reference proteome</keyword>
<name>A0ABV9UJT3_9ACTN</name>
<dbReference type="EMBL" id="JBHSIZ010000009">
    <property type="protein sequence ID" value="MFC4956705.1"/>
    <property type="molecule type" value="Genomic_DNA"/>
</dbReference>
<accession>A0ABV9UJT3</accession>
<dbReference type="RefSeq" id="WP_344380076.1">
    <property type="nucleotide sequence ID" value="NZ_BAAASQ010000034.1"/>
</dbReference>
<protein>
    <submittedName>
        <fullName evidence="1">Uncharacterized protein</fullName>
    </submittedName>
</protein>